<organism evidence="2 3">
    <name type="scientific">Sphingorhabdus lutea</name>
    <dbReference type="NCBI Taxonomy" id="1913578"/>
    <lineage>
        <taxon>Bacteria</taxon>
        <taxon>Pseudomonadati</taxon>
        <taxon>Pseudomonadota</taxon>
        <taxon>Alphaproteobacteria</taxon>
        <taxon>Sphingomonadales</taxon>
        <taxon>Sphingomonadaceae</taxon>
        <taxon>Sphingorhabdus</taxon>
    </lineage>
</organism>
<sequence>MVSSSYPRQDFAERLICGAIIWTWGFWLIGGLYVVGPVLGWVLLGLICWKAFASDYLPKSGQLHRVNALIWLWPISMIFMLIVLIVGHGNWNMGTGATIKSSIGWAKGWALIAIFIMAGAMLPIRAVAIDRSIIKLGRISLFLIPLFIAAPFAGLPQILYVSPLKVIGGPGPEYFAATLYTIEPGAGTARWQFFSPWSPAAGLISLIYFYILVKAREKKHKILAATAFLLMMLLSQSRLAILALIIILALPILIKGHRDIKFWFLLGFGALFGALFAQDIITAINDARAGFEGARADSSRVRAALGRIAVERWQGEAYWFGHAVVERGPHMVEYMPIGSHHSWYGLLFVKGLLGLICLAAPMLLSSLYLLWRALMRPKNRTLISSFIMMVILWLYSFGENLEILAYQYWPALILIGMGFRIPKNAA</sequence>
<evidence type="ECO:0000313" key="2">
    <source>
        <dbReference type="EMBL" id="APG61674.1"/>
    </source>
</evidence>
<feature type="transmembrane region" description="Helical" evidence="1">
    <location>
        <begin position="139"/>
        <end position="160"/>
    </location>
</feature>
<dbReference type="EMBL" id="CP018154">
    <property type="protein sequence ID" value="APG61674.1"/>
    <property type="molecule type" value="Genomic_DNA"/>
</dbReference>
<feature type="transmembrane region" description="Helical" evidence="1">
    <location>
        <begin position="225"/>
        <end position="254"/>
    </location>
</feature>
<gene>
    <name evidence="2" type="ORF">LPB140_01170</name>
</gene>
<accession>A0A1L3J968</accession>
<feature type="transmembrane region" description="Helical" evidence="1">
    <location>
        <begin position="404"/>
        <end position="421"/>
    </location>
</feature>
<dbReference type="STRING" id="1913578.LPB140_01170"/>
<dbReference type="KEGG" id="sphl:LPB140_01170"/>
<dbReference type="AlphaFoldDB" id="A0A1L3J968"/>
<keyword evidence="1" id="KW-1133">Transmembrane helix</keyword>
<name>A0A1L3J968_9SPHN</name>
<keyword evidence="3" id="KW-1185">Reference proteome</keyword>
<keyword evidence="1" id="KW-0812">Transmembrane</keyword>
<proteinExistence type="predicted"/>
<protein>
    <submittedName>
        <fullName evidence="2">Capsular biosynthesis protein</fullName>
    </submittedName>
</protein>
<feature type="transmembrane region" description="Helical" evidence="1">
    <location>
        <begin position="108"/>
        <end position="127"/>
    </location>
</feature>
<feature type="transmembrane region" description="Helical" evidence="1">
    <location>
        <begin position="69"/>
        <end position="88"/>
    </location>
</feature>
<feature type="transmembrane region" description="Helical" evidence="1">
    <location>
        <begin position="343"/>
        <end position="370"/>
    </location>
</feature>
<dbReference type="OrthoDB" id="484624at2"/>
<feature type="transmembrane region" description="Helical" evidence="1">
    <location>
        <begin position="194"/>
        <end position="213"/>
    </location>
</feature>
<evidence type="ECO:0000313" key="3">
    <source>
        <dbReference type="Proteomes" id="UP000242561"/>
    </source>
</evidence>
<keyword evidence="1" id="KW-0472">Membrane</keyword>
<dbReference type="RefSeq" id="WP_072558320.1">
    <property type="nucleotide sequence ID" value="NZ_CP018154.1"/>
</dbReference>
<reference evidence="2 3" key="1">
    <citation type="submission" date="2016-11" db="EMBL/GenBank/DDBJ databases">
        <title>Sphingorhabdus sp. LPB0140, isolated from marine environment.</title>
        <authorList>
            <person name="Kim E."/>
            <person name="Yi H."/>
        </authorList>
    </citation>
    <scope>NUCLEOTIDE SEQUENCE [LARGE SCALE GENOMIC DNA]</scope>
    <source>
        <strain evidence="2 3">LPB0140</strain>
    </source>
</reference>
<feature type="transmembrane region" description="Helical" evidence="1">
    <location>
        <begin position="382"/>
        <end position="398"/>
    </location>
</feature>
<dbReference type="Proteomes" id="UP000242561">
    <property type="component" value="Chromosome"/>
</dbReference>
<evidence type="ECO:0000256" key="1">
    <source>
        <dbReference type="SAM" id="Phobius"/>
    </source>
</evidence>